<dbReference type="Gene3D" id="3.30.160.60">
    <property type="entry name" value="Classic Zinc Finger"/>
    <property type="match status" value="1"/>
</dbReference>
<name>A0A5D8QGE8_9THEO</name>
<protein>
    <recommendedName>
        <fullName evidence="7">Endolytic murein transglycosylase</fullName>
        <ecNumber evidence="7">4.2.2.29</ecNumber>
    </recommendedName>
    <alternativeName>
        <fullName evidence="7">Peptidoglycan lytic transglycosylase</fullName>
    </alternativeName>
    <alternativeName>
        <fullName evidence="7">Peptidoglycan polymerization terminase</fullName>
    </alternativeName>
</protein>
<feature type="site" description="Important for catalytic activity" evidence="7">
    <location>
        <position position="219"/>
    </location>
</feature>
<comment type="subcellular location">
    <subcellularLocation>
        <location evidence="7">Cell membrane</location>
        <topology evidence="7">Single-pass membrane protein</topology>
    </subcellularLocation>
</comment>
<keyword evidence="3 7" id="KW-1133">Transmembrane helix</keyword>
<dbReference type="PANTHER" id="PTHR30518:SF2">
    <property type="entry name" value="ENDOLYTIC MUREIN TRANSGLYCOSYLASE"/>
    <property type="match status" value="1"/>
</dbReference>
<evidence type="ECO:0000256" key="7">
    <source>
        <dbReference type="HAMAP-Rule" id="MF_02065"/>
    </source>
</evidence>
<dbReference type="AlphaFoldDB" id="A0A5D8QGE8"/>
<keyword evidence="9" id="KW-1185">Reference proteome</keyword>
<keyword evidence="2 7" id="KW-0812">Transmembrane</keyword>
<dbReference type="GO" id="GO:0008932">
    <property type="term" value="F:lytic endotransglycosylase activity"/>
    <property type="evidence" value="ECO:0007669"/>
    <property type="project" value="UniProtKB-UniRule"/>
</dbReference>
<evidence type="ECO:0000256" key="1">
    <source>
        <dbReference type="ARBA" id="ARBA00022475"/>
    </source>
</evidence>
<dbReference type="Pfam" id="PF02618">
    <property type="entry name" value="YceG"/>
    <property type="match status" value="1"/>
</dbReference>
<dbReference type="HAMAP" id="MF_02065">
    <property type="entry name" value="MltG"/>
    <property type="match status" value="1"/>
</dbReference>
<dbReference type="CDD" id="cd08010">
    <property type="entry name" value="MltG_like"/>
    <property type="match status" value="1"/>
</dbReference>
<evidence type="ECO:0000256" key="2">
    <source>
        <dbReference type="ARBA" id="ARBA00022692"/>
    </source>
</evidence>
<dbReference type="InterPro" id="IPR003770">
    <property type="entry name" value="MLTG-like"/>
</dbReference>
<accession>A0A5D8QGE8</accession>
<dbReference type="PANTHER" id="PTHR30518">
    <property type="entry name" value="ENDOLYTIC MUREIN TRANSGLYCOSYLASE"/>
    <property type="match status" value="1"/>
</dbReference>
<evidence type="ECO:0000256" key="4">
    <source>
        <dbReference type="ARBA" id="ARBA00023136"/>
    </source>
</evidence>
<feature type="transmembrane region" description="Helical" evidence="7">
    <location>
        <begin position="7"/>
        <end position="25"/>
    </location>
</feature>
<sequence length="331" mass="37788">MKRSFTLIMLIFIVAMVFGYIYYSMQPASPSDEYIVVVIPQNVGIREISGILKEKGIIRSPTAFELRARVEGKSRVLKAGKYVMSPNMNLDEIIDKLERGDIVDDTVKVTFPEGFTVKEIARRLDDIGLVSQEDFLKAVETYDISKYEFLKMIPENRPVKLEGYLYPDTYTFKLDADSEDIINTMLTRFNVIYENNIKENLNGRSLDDIIKIASMIEKEAVVDTDRPKIASVIYNRLRKGMRLQIDATVQYALGKHKEKLSIKDLEIDSPYNTYRIIGLPEGPISNPGLKSITAALKPADTNYIYYVAKGDGSHYFTDDYNEFLKAKNSYN</sequence>
<keyword evidence="5 7" id="KW-0456">Lyase</keyword>
<comment type="catalytic activity">
    <reaction evidence="7">
        <text>a peptidoglycan chain = a peptidoglycan chain with N-acetyl-1,6-anhydromuramyl-[peptide] at the reducing end + a peptidoglycan chain with N-acetylglucosamine at the non-reducing end.</text>
        <dbReference type="EC" id="4.2.2.29"/>
    </reaction>
</comment>
<dbReference type="Proteomes" id="UP000322976">
    <property type="component" value="Unassembled WGS sequence"/>
</dbReference>
<dbReference type="EMBL" id="VTPS01000001">
    <property type="protein sequence ID" value="TZE83477.1"/>
    <property type="molecule type" value="Genomic_DNA"/>
</dbReference>
<dbReference type="EC" id="4.2.2.29" evidence="7"/>
<comment type="similarity">
    <text evidence="7">Belongs to the transglycosylase MltG family.</text>
</comment>
<keyword evidence="1 7" id="KW-1003">Cell membrane</keyword>
<gene>
    <name evidence="7 8" type="primary">mltG</name>
    <name evidence="8" type="ORF">FWJ32_00910</name>
</gene>
<dbReference type="Gene3D" id="3.30.1490.480">
    <property type="entry name" value="Endolytic murein transglycosylase"/>
    <property type="match status" value="2"/>
</dbReference>
<comment type="function">
    <text evidence="7">Functions as a peptidoglycan terminase that cleaves nascent peptidoglycan strands endolytically to terminate their elongation.</text>
</comment>
<dbReference type="GO" id="GO:0005886">
    <property type="term" value="C:plasma membrane"/>
    <property type="evidence" value="ECO:0007669"/>
    <property type="project" value="UniProtKB-SubCell"/>
</dbReference>
<dbReference type="RefSeq" id="WP_149544095.1">
    <property type="nucleotide sequence ID" value="NZ_VTPS01000001.1"/>
</dbReference>
<comment type="caution">
    <text evidence="8">The sequence shown here is derived from an EMBL/GenBank/DDBJ whole genome shotgun (WGS) entry which is preliminary data.</text>
</comment>
<dbReference type="GO" id="GO:0071555">
    <property type="term" value="P:cell wall organization"/>
    <property type="evidence" value="ECO:0007669"/>
    <property type="project" value="UniProtKB-KW"/>
</dbReference>
<evidence type="ECO:0000256" key="3">
    <source>
        <dbReference type="ARBA" id="ARBA00022989"/>
    </source>
</evidence>
<keyword evidence="6 7" id="KW-0961">Cell wall biogenesis/degradation</keyword>
<evidence type="ECO:0000256" key="6">
    <source>
        <dbReference type="ARBA" id="ARBA00023316"/>
    </source>
</evidence>
<evidence type="ECO:0000256" key="5">
    <source>
        <dbReference type="ARBA" id="ARBA00023239"/>
    </source>
</evidence>
<organism evidence="8 9">
    <name type="scientific">Calorimonas adulescens</name>
    <dbReference type="NCBI Taxonomy" id="2606906"/>
    <lineage>
        <taxon>Bacteria</taxon>
        <taxon>Bacillati</taxon>
        <taxon>Bacillota</taxon>
        <taxon>Clostridia</taxon>
        <taxon>Thermoanaerobacterales</taxon>
        <taxon>Thermoanaerobacteraceae</taxon>
        <taxon>Calorimonas</taxon>
    </lineage>
</organism>
<dbReference type="GO" id="GO:0009252">
    <property type="term" value="P:peptidoglycan biosynthetic process"/>
    <property type="evidence" value="ECO:0007669"/>
    <property type="project" value="UniProtKB-UniRule"/>
</dbReference>
<evidence type="ECO:0000313" key="8">
    <source>
        <dbReference type="EMBL" id="TZE83477.1"/>
    </source>
</evidence>
<keyword evidence="4 7" id="KW-0472">Membrane</keyword>
<dbReference type="NCBIfam" id="TIGR00247">
    <property type="entry name" value="endolytic transglycosylase MltG"/>
    <property type="match status" value="1"/>
</dbReference>
<evidence type="ECO:0000313" key="9">
    <source>
        <dbReference type="Proteomes" id="UP000322976"/>
    </source>
</evidence>
<proteinExistence type="inferred from homology"/>
<reference evidence="8 9" key="1">
    <citation type="submission" date="2019-08" db="EMBL/GenBank/DDBJ databases">
        <title>Calorimonas adulescens gen. nov., sp. nov., an anaerobic thermophilic bacterium from Sakhalin hot spring.</title>
        <authorList>
            <person name="Khomyakova M.A."/>
            <person name="Merkel A.Y."/>
            <person name="Novikov A."/>
            <person name="Bonch-Osmolovskaya E.A."/>
            <person name="Slobodkin A.I."/>
        </authorList>
    </citation>
    <scope>NUCLEOTIDE SEQUENCE [LARGE SCALE GENOMIC DNA]</scope>
    <source>
        <strain evidence="8 9">A05MB</strain>
    </source>
</reference>